<sequence length="462" mass="50496">MSISTSGFKAHPSTSSLASLASASRSPSGPRNPTGLRSASTPTATKFSDTASIAGTSIAGVMTSSSRQKSRSKSPGSTTMRDRERDKERDGDKEKDGKDGKEGKSGQGSKGSRGLATQPRLRNTPHLPSGKDVEPVPATLMYWSRAPVYGLLPTHGMRAHSITLVDNIAWIFGGCDEKGCWRDVWCFSVESMQWSNPDTVGDIPPPCRAHTATLVDRRIVVFGGGEGPVYYSNLYVLDTITRRWQHPTFPEGTDLPPPRRAHTSVLYRGRIYIFGGGNGTQALNDLWTLEVGTNANVEKMRWEEQQTRGRKPSPRGYHTANLIGNVMIVMGGSDGRECFSDMWCLNLDNLNWSQVRLATSYRRLSHTATQVGSYLFICGGHDGSSYTSEMLLFNLVSLTFETRSPAGRSPSARGYHAALQADSRLFIFGGFNGNEVFDDVHLLDLAGAAYLPQVTSFRIEVD</sequence>
<dbReference type="Pfam" id="PF01344">
    <property type="entry name" value="Kelch_1"/>
    <property type="match status" value="1"/>
</dbReference>
<feature type="compositionally biased region" description="Low complexity" evidence="3">
    <location>
        <begin position="10"/>
        <end position="28"/>
    </location>
</feature>
<organism evidence="4 5">
    <name type="scientific">Hermanssonia centrifuga</name>
    <dbReference type="NCBI Taxonomy" id="98765"/>
    <lineage>
        <taxon>Eukaryota</taxon>
        <taxon>Fungi</taxon>
        <taxon>Dikarya</taxon>
        <taxon>Basidiomycota</taxon>
        <taxon>Agaricomycotina</taxon>
        <taxon>Agaricomycetes</taxon>
        <taxon>Polyporales</taxon>
        <taxon>Meruliaceae</taxon>
        <taxon>Hermanssonia</taxon>
    </lineage>
</organism>
<comment type="caution">
    <text evidence="4">The sequence shown here is derived from an EMBL/GenBank/DDBJ whole genome shotgun (WGS) entry which is preliminary data.</text>
</comment>
<dbReference type="InterPro" id="IPR006652">
    <property type="entry name" value="Kelch_1"/>
</dbReference>
<feature type="region of interest" description="Disordered" evidence="3">
    <location>
        <begin position="1"/>
        <end position="134"/>
    </location>
</feature>
<reference evidence="4 5" key="1">
    <citation type="submission" date="2018-02" db="EMBL/GenBank/DDBJ databases">
        <title>Genome sequence of the basidiomycete white-rot fungus Phlebia centrifuga.</title>
        <authorList>
            <person name="Granchi Z."/>
            <person name="Peng M."/>
            <person name="de Vries R.P."/>
            <person name="Hilden K."/>
            <person name="Makela M.R."/>
            <person name="Grigoriev I."/>
            <person name="Riley R."/>
        </authorList>
    </citation>
    <scope>NUCLEOTIDE SEQUENCE [LARGE SCALE GENOMIC DNA]</scope>
    <source>
        <strain evidence="4 5">FBCC195</strain>
    </source>
</reference>
<keyword evidence="5" id="KW-1185">Reference proteome</keyword>
<name>A0A2R6RLH8_9APHY</name>
<gene>
    <name evidence="4" type="ORF">PHLCEN_2v2599</name>
</gene>
<dbReference type="PANTHER" id="PTHR46093">
    <property type="entry name" value="ACYL-COA-BINDING DOMAIN-CONTAINING PROTEIN 5"/>
    <property type="match status" value="1"/>
</dbReference>
<evidence type="ECO:0000313" key="4">
    <source>
        <dbReference type="EMBL" id="PSS30872.1"/>
    </source>
</evidence>
<feature type="compositionally biased region" description="Polar residues" evidence="3">
    <location>
        <begin position="29"/>
        <end position="55"/>
    </location>
</feature>
<dbReference type="OrthoDB" id="10251809at2759"/>
<keyword evidence="1" id="KW-0880">Kelch repeat</keyword>
<evidence type="ECO:0000256" key="1">
    <source>
        <dbReference type="ARBA" id="ARBA00022441"/>
    </source>
</evidence>
<evidence type="ECO:0000313" key="5">
    <source>
        <dbReference type="Proteomes" id="UP000186601"/>
    </source>
</evidence>
<evidence type="ECO:0000256" key="2">
    <source>
        <dbReference type="ARBA" id="ARBA00022737"/>
    </source>
</evidence>
<keyword evidence="2" id="KW-0677">Repeat</keyword>
<feature type="compositionally biased region" description="Basic and acidic residues" evidence="3">
    <location>
        <begin position="80"/>
        <end position="104"/>
    </location>
</feature>
<dbReference type="Pfam" id="PF24681">
    <property type="entry name" value="Kelch_KLHDC2_KLHL20_DRC7"/>
    <property type="match status" value="1"/>
</dbReference>
<dbReference type="Proteomes" id="UP000186601">
    <property type="component" value="Unassembled WGS sequence"/>
</dbReference>
<dbReference type="STRING" id="98765.A0A2R6RLH8"/>
<dbReference type="Gene3D" id="2.120.10.80">
    <property type="entry name" value="Kelch-type beta propeller"/>
    <property type="match status" value="2"/>
</dbReference>
<dbReference type="SUPFAM" id="SSF117281">
    <property type="entry name" value="Kelch motif"/>
    <property type="match status" value="1"/>
</dbReference>
<protein>
    <recommendedName>
        <fullName evidence="6">Galactose oxidase</fullName>
    </recommendedName>
</protein>
<dbReference type="InterPro" id="IPR015915">
    <property type="entry name" value="Kelch-typ_b-propeller"/>
</dbReference>
<evidence type="ECO:0000256" key="3">
    <source>
        <dbReference type="SAM" id="MobiDB-lite"/>
    </source>
</evidence>
<dbReference type="AlphaFoldDB" id="A0A2R6RLH8"/>
<dbReference type="SMART" id="SM00612">
    <property type="entry name" value="Kelch"/>
    <property type="match status" value="3"/>
</dbReference>
<accession>A0A2R6RLH8</accession>
<proteinExistence type="predicted"/>
<dbReference type="EMBL" id="MLYV02000243">
    <property type="protein sequence ID" value="PSS30872.1"/>
    <property type="molecule type" value="Genomic_DNA"/>
</dbReference>
<dbReference type="PANTHER" id="PTHR46093:SF18">
    <property type="entry name" value="FIBRONECTIN TYPE-III DOMAIN-CONTAINING PROTEIN"/>
    <property type="match status" value="1"/>
</dbReference>
<evidence type="ECO:0008006" key="6">
    <source>
        <dbReference type="Google" id="ProtNLM"/>
    </source>
</evidence>